<dbReference type="Pfam" id="PF20062">
    <property type="entry name" value="DUF6461"/>
    <property type="match status" value="1"/>
</dbReference>
<accession>A0ABW8AEB1</accession>
<keyword evidence="2" id="KW-1185">Reference proteome</keyword>
<protein>
    <submittedName>
        <fullName evidence="1">DUF6461 domain-containing protein</fullName>
    </submittedName>
</protein>
<dbReference type="RefSeq" id="WP_397025506.1">
    <property type="nucleotide sequence ID" value="NZ_JBITMB010000011.1"/>
</dbReference>
<dbReference type="Proteomes" id="UP001612928">
    <property type="component" value="Unassembled WGS sequence"/>
</dbReference>
<name>A0ABW8AEB1_9ACTN</name>
<comment type="caution">
    <text evidence="1">The sequence shown here is derived from an EMBL/GenBank/DDBJ whole genome shotgun (WGS) entry which is preliminary data.</text>
</comment>
<dbReference type="InterPro" id="IPR045592">
    <property type="entry name" value="DUF6461"/>
</dbReference>
<evidence type="ECO:0000313" key="1">
    <source>
        <dbReference type="EMBL" id="MFI7445113.1"/>
    </source>
</evidence>
<evidence type="ECO:0000313" key="2">
    <source>
        <dbReference type="Proteomes" id="UP001612928"/>
    </source>
</evidence>
<reference evidence="1 2" key="1">
    <citation type="submission" date="2024-10" db="EMBL/GenBank/DDBJ databases">
        <title>The Natural Products Discovery Center: Release of the First 8490 Sequenced Strains for Exploring Actinobacteria Biosynthetic Diversity.</title>
        <authorList>
            <person name="Kalkreuter E."/>
            <person name="Kautsar S.A."/>
            <person name="Yang D."/>
            <person name="Bader C.D."/>
            <person name="Teijaro C.N."/>
            <person name="Fluegel L."/>
            <person name="Davis C.M."/>
            <person name="Simpson J.R."/>
            <person name="Lauterbach L."/>
            <person name="Steele A.D."/>
            <person name="Gui C."/>
            <person name="Meng S."/>
            <person name="Li G."/>
            <person name="Viehrig K."/>
            <person name="Ye F."/>
            <person name="Su P."/>
            <person name="Kiefer A.F."/>
            <person name="Nichols A."/>
            <person name="Cepeda A.J."/>
            <person name="Yan W."/>
            <person name="Fan B."/>
            <person name="Jiang Y."/>
            <person name="Adhikari A."/>
            <person name="Zheng C.-J."/>
            <person name="Schuster L."/>
            <person name="Cowan T.M."/>
            <person name="Smanski M.J."/>
            <person name="Chevrette M.G."/>
            <person name="De Carvalho L.P.S."/>
            <person name="Shen B."/>
        </authorList>
    </citation>
    <scope>NUCLEOTIDE SEQUENCE [LARGE SCALE GENOMIC DNA]</scope>
    <source>
        <strain evidence="1 2">NPDC049503</strain>
    </source>
</reference>
<proteinExistence type="predicted"/>
<organism evidence="1 2">
    <name type="scientific">Nonomuraea indica</name>
    <dbReference type="NCBI Taxonomy" id="1581193"/>
    <lineage>
        <taxon>Bacteria</taxon>
        <taxon>Bacillati</taxon>
        <taxon>Actinomycetota</taxon>
        <taxon>Actinomycetes</taxon>
        <taxon>Streptosporangiales</taxon>
        <taxon>Streptosporangiaceae</taxon>
        <taxon>Nonomuraea</taxon>
    </lineage>
</organism>
<gene>
    <name evidence="1" type="ORF">ACIBP5_34520</name>
</gene>
<sequence length="193" mass="20912">MRTRADFRWLGEDDALDDIYCVSFVRDLSPREALRRFGVDESTMEEMTFDELSERSAANAEGAAGCVGAVRIGGWTMVVEPGGWKLAIDSETGARVSAGTELVSVCRHDYAADRFTCLADGEVVTSFDPIAPGAREGGDPDRFLTWMRETGLDPGDGDPPIPACFALASRITGLPFTRDLLELGFLGAEPLEQ</sequence>
<dbReference type="EMBL" id="JBITMB010000011">
    <property type="protein sequence ID" value="MFI7445113.1"/>
    <property type="molecule type" value="Genomic_DNA"/>
</dbReference>